<evidence type="ECO:0000256" key="6">
    <source>
        <dbReference type="ARBA" id="ARBA00022840"/>
    </source>
</evidence>
<feature type="region of interest" description="Disordered" evidence="10">
    <location>
        <begin position="1"/>
        <end position="44"/>
    </location>
</feature>
<feature type="region of interest" description="Disordered" evidence="10">
    <location>
        <begin position="427"/>
        <end position="480"/>
    </location>
</feature>
<keyword evidence="9" id="KW-0175">Coiled coil</keyword>
<organism evidence="12 13">
    <name type="scientific">Friedmanniomyces endolithicus</name>
    <dbReference type="NCBI Taxonomy" id="329885"/>
    <lineage>
        <taxon>Eukaryota</taxon>
        <taxon>Fungi</taxon>
        <taxon>Dikarya</taxon>
        <taxon>Ascomycota</taxon>
        <taxon>Pezizomycotina</taxon>
        <taxon>Dothideomycetes</taxon>
        <taxon>Dothideomycetidae</taxon>
        <taxon>Mycosphaerellales</taxon>
        <taxon>Teratosphaeriaceae</taxon>
        <taxon>Friedmanniomyces</taxon>
    </lineage>
</organism>
<dbReference type="InterPro" id="IPR011009">
    <property type="entry name" value="Kinase-like_dom_sf"/>
</dbReference>
<dbReference type="SUPFAM" id="SSF56112">
    <property type="entry name" value="Protein kinase-like (PK-like)"/>
    <property type="match status" value="1"/>
</dbReference>
<feature type="compositionally biased region" description="Polar residues" evidence="10">
    <location>
        <begin position="621"/>
        <end position="631"/>
    </location>
</feature>
<dbReference type="SMART" id="SM00220">
    <property type="entry name" value="S_TKc"/>
    <property type="match status" value="1"/>
</dbReference>
<feature type="compositionally biased region" description="Low complexity" evidence="10">
    <location>
        <begin position="639"/>
        <end position="651"/>
    </location>
</feature>
<comment type="catalytic activity">
    <reaction evidence="8">
        <text>L-seryl-[protein] + ATP = O-phospho-L-seryl-[protein] + ADP + H(+)</text>
        <dbReference type="Rhea" id="RHEA:17989"/>
        <dbReference type="Rhea" id="RHEA-COMP:9863"/>
        <dbReference type="Rhea" id="RHEA-COMP:11604"/>
        <dbReference type="ChEBI" id="CHEBI:15378"/>
        <dbReference type="ChEBI" id="CHEBI:29999"/>
        <dbReference type="ChEBI" id="CHEBI:30616"/>
        <dbReference type="ChEBI" id="CHEBI:83421"/>
        <dbReference type="ChEBI" id="CHEBI:456216"/>
        <dbReference type="EC" id="2.7.11.1"/>
    </reaction>
</comment>
<feature type="compositionally biased region" description="Basic and acidic residues" evidence="10">
    <location>
        <begin position="703"/>
        <end position="712"/>
    </location>
</feature>
<dbReference type="Gene3D" id="1.10.510.10">
    <property type="entry name" value="Transferase(Phosphotransferase) domain 1"/>
    <property type="match status" value="1"/>
</dbReference>
<dbReference type="InterPro" id="IPR008271">
    <property type="entry name" value="Ser/Thr_kinase_AS"/>
</dbReference>
<evidence type="ECO:0000313" key="12">
    <source>
        <dbReference type="EMBL" id="KAK0305986.1"/>
    </source>
</evidence>
<evidence type="ECO:0000256" key="5">
    <source>
        <dbReference type="ARBA" id="ARBA00022777"/>
    </source>
</evidence>
<keyword evidence="3 12" id="KW-0808">Transferase</keyword>
<dbReference type="AlphaFoldDB" id="A0AAN6J0A3"/>
<name>A0AAN6J0A3_9PEZI</name>
<evidence type="ECO:0000256" key="1">
    <source>
        <dbReference type="ARBA" id="ARBA00012513"/>
    </source>
</evidence>
<feature type="region of interest" description="Disordered" evidence="10">
    <location>
        <begin position="590"/>
        <end position="775"/>
    </location>
</feature>
<reference evidence="12" key="1">
    <citation type="submission" date="2021-12" db="EMBL/GenBank/DDBJ databases">
        <title>Black yeast isolated from Biological Soil Crust.</title>
        <authorList>
            <person name="Kurbessoian T."/>
        </authorList>
    </citation>
    <scope>NUCLEOTIDE SEQUENCE</scope>
    <source>
        <strain evidence="12">CCFEE 5208</strain>
    </source>
</reference>
<evidence type="ECO:0000256" key="9">
    <source>
        <dbReference type="SAM" id="Coils"/>
    </source>
</evidence>
<accession>A0AAN6J0A3</accession>
<feature type="compositionally biased region" description="Polar residues" evidence="10">
    <location>
        <begin position="452"/>
        <end position="480"/>
    </location>
</feature>
<dbReference type="EMBL" id="JASUXU010000107">
    <property type="protein sequence ID" value="KAK0305986.1"/>
    <property type="molecule type" value="Genomic_DNA"/>
</dbReference>
<dbReference type="CDD" id="cd08217">
    <property type="entry name" value="STKc_Nek2"/>
    <property type="match status" value="1"/>
</dbReference>
<protein>
    <recommendedName>
        <fullName evidence="1">non-specific serine/threonine protein kinase</fullName>
        <ecNumber evidence="1">2.7.11.1</ecNumber>
    </recommendedName>
</protein>
<evidence type="ECO:0000259" key="11">
    <source>
        <dbReference type="PROSITE" id="PS50011"/>
    </source>
</evidence>
<comment type="catalytic activity">
    <reaction evidence="7">
        <text>L-threonyl-[protein] + ATP = O-phospho-L-threonyl-[protein] + ADP + H(+)</text>
        <dbReference type="Rhea" id="RHEA:46608"/>
        <dbReference type="Rhea" id="RHEA-COMP:11060"/>
        <dbReference type="Rhea" id="RHEA-COMP:11605"/>
        <dbReference type="ChEBI" id="CHEBI:15378"/>
        <dbReference type="ChEBI" id="CHEBI:30013"/>
        <dbReference type="ChEBI" id="CHEBI:30616"/>
        <dbReference type="ChEBI" id="CHEBI:61977"/>
        <dbReference type="ChEBI" id="CHEBI:456216"/>
        <dbReference type="EC" id="2.7.11.1"/>
    </reaction>
</comment>
<dbReference type="PANTHER" id="PTHR44899:SF3">
    <property type="entry name" value="SERINE_THREONINE-PROTEIN KINASE NEK1"/>
    <property type="match status" value="1"/>
</dbReference>
<feature type="compositionally biased region" description="Low complexity" evidence="10">
    <location>
        <begin position="732"/>
        <end position="743"/>
    </location>
</feature>
<keyword evidence="2 12" id="KW-0723">Serine/threonine-protein kinase</keyword>
<dbReference type="EC" id="2.7.11.1" evidence="1"/>
<dbReference type="PANTHER" id="PTHR44899">
    <property type="entry name" value="CAMK FAMILY PROTEIN KINASE"/>
    <property type="match status" value="1"/>
</dbReference>
<dbReference type="InterPro" id="IPR051131">
    <property type="entry name" value="NEK_Ser/Thr_kinase_NIMA"/>
</dbReference>
<sequence>MAEEGGEEQKYDVLQKIGTSPSPPTPSHSTPPTDPTSPGQGSFGIIRKVRRKTDNAILCRKEISYSRMSDREKAQLAAELDILKTLRHPNVVQYYSREHIKTSHDIHLYMEYCGNGDLGGYIKKLRERNVLAEEEFVWSIFAQLVGALYRCHYGEDAPGPGQEAVVRQGKVLQSKVGHRVILHRDLKPENVFLGQNNAVKLGDFGLSKIIASHDFASTYVGTPFYMSPEICAAERYSHHSDVWSLGCIMYELATRNVPFDARSHVELVMKIKAGRIKPLPEVYSRELWDTISWCLKVDPRSRPDTAQLLNVPQIRTARMKLEQVNALDNVNAEKTRLQQERDNAFAKLNTALKQVQELQAEVLTLREAGKKIEREWHIKGNLAIDQRVAEAENKLNAELVRQKAYLQQRFDATVEKEVDEKLKLHHASLPQGHGPGEVASHVRSSTPPPGKSQGSFATTVTTGVDSDGSSVGQNQDGTTLDTDLSSLSIVEAEYGAEDVSPLAQRARPAPKPRARQAFGRAKTLANCIFDTKGTASPMDVHMADPSPMVNHVSIEGLSLSPRRHGAGRLSSGLRLRQNIFAAANEQKLRPTMSGDIDSSFADDDDVLDDDPDDNFADSPSRPSSGASNPGVTNGGDPFKALALQQQQQQQQLPPPKRAARPSLARQQTMPASMQPGGMHSRQRSNNLFGLPSLKKPTTATSPPEKEREKENRPPSANSGVARSGVPVLSALSSSPKRTSPTTTKDGKVLTPSRKAPPPPPAPSAGLPGRANTSSNLARLAQFGQHMQSPGKAGSAGVKGRTLMELTQARAAVSQPELVDQQGFPVMGGVVPKLLPLPLPSPAKWDGEFLGGDEMPSPFLAKKGRAMR</sequence>
<dbReference type="InterPro" id="IPR000719">
    <property type="entry name" value="Prot_kinase_dom"/>
</dbReference>
<evidence type="ECO:0000256" key="8">
    <source>
        <dbReference type="ARBA" id="ARBA00048679"/>
    </source>
</evidence>
<gene>
    <name evidence="12" type="primary">KIN3_2</name>
    <name evidence="12" type="ORF">LTR82_016542</name>
</gene>
<dbReference type="GO" id="GO:0004674">
    <property type="term" value="F:protein serine/threonine kinase activity"/>
    <property type="evidence" value="ECO:0007669"/>
    <property type="project" value="UniProtKB-KW"/>
</dbReference>
<keyword evidence="5 12" id="KW-0418">Kinase</keyword>
<dbReference type="Proteomes" id="UP001168146">
    <property type="component" value="Unassembled WGS sequence"/>
</dbReference>
<comment type="caution">
    <text evidence="12">The sequence shown here is derived from an EMBL/GenBank/DDBJ whole genome shotgun (WGS) entry which is preliminary data.</text>
</comment>
<dbReference type="PROSITE" id="PS50011">
    <property type="entry name" value="PROTEIN_KINASE_DOM"/>
    <property type="match status" value="1"/>
</dbReference>
<feature type="compositionally biased region" description="Acidic residues" evidence="10">
    <location>
        <begin position="600"/>
        <end position="615"/>
    </location>
</feature>
<evidence type="ECO:0000256" key="2">
    <source>
        <dbReference type="ARBA" id="ARBA00022527"/>
    </source>
</evidence>
<feature type="coiled-coil region" evidence="9">
    <location>
        <begin position="320"/>
        <end position="375"/>
    </location>
</feature>
<evidence type="ECO:0000313" key="13">
    <source>
        <dbReference type="Proteomes" id="UP001168146"/>
    </source>
</evidence>
<dbReference type="Gene3D" id="3.30.200.20">
    <property type="entry name" value="Phosphorylase Kinase, domain 1"/>
    <property type="match status" value="1"/>
</dbReference>
<evidence type="ECO:0000256" key="3">
    <source>
        <dbReference type="ARBA" id="ARBA00022679"/>
    </source>
</evidence>
<dbReference type="GO" id="GO:0005524">
    <property type="term" value="F:ATP binding"/>
    <property type="evidence" value="ECO:0007669"/>
    <property type="project" value="UniProtKB-KW"/>
</dbReference>
<dbReference type="Pfam" id="PF00069">
    <property type="entry name" value="Pkinase"/>
    <property type="match status" value="2"/>
</dbReference>
<evidence type="ECO:0000256" key="4">
    <source>
        <dbReference type="ARBA" id="ARBA00022741"/>
    </source>
</evidence>
<proteinExistence type="predicted"/>
<feature type="region of interest" description="Disordered" evidence="10">
    <location>
        <begin position="847"/>
        <end position="867"/>
    </location>
</feature>
<keyword evidence="6" id="KW-0067">ATP-binding</keyword>
<feature type="domain" description="Protein kinase" evidence="11">
    <location>
        <begin position="32"/>
        <end position="314"/>
    </location>
</feature>
<dbReference type="PROSITE" id="PS00108">
    <property type="entry name" value="PROTEIN_KINASE_ST"/>
    <property type="match status" value="1"/>
</dbReference>
<evidence type="ECO:0000256" key="7">
    <source>
        <dbReference type="ARBA" id="ARBA00047899"/>
    </source>
</evidence>
<evidence type="ECO:0000256" key="10">
    <source>
        <dbReference type="SAM" id="MobiDB-lite"/>
    </source>
</evidence>
<keyword evidence="4" id="KW-0547">Nucleotide-binding</keyword>